<protein>
    <submittedName>
        <fullName evidence="1">Uncharacterized protein</fullName>
    </submittedName>
</protein>
<dbReference type="AlphaFoldDB" id="A0AB39ENV9"/>
<organism evidence="1">
    <name type="scientific">Castellaniella ginsengisoli</name>
    <dbReference type="NCBI Taxonomy" id="546114"/>
    <lineage>
        <taxon>Bacteria</taxon>
        <taxon>Pseudomonadati</taxon>
        <taxon>Pseudomonadota</taxon>
        <taxon>Betaproteobacteria</taxon>
        <taxon>Burkholderiales</taxon>
        <taxon>Alcaligenaceae</taxon>
        <taxon>Castellaniella</taxon>
    </lineage>
</organism>
<dbReference type="EMBL" id="CP158262">
    <property type="protein sequence ID" value="XDJ68779.1"/>
    <property type="molecule type" value="Genomic_DNA"/>
</dbReference>
<reference evidence="1" key="1">
    <citation type="submission" date="2024-05" db="EMBL/GenBank/DDBJ databases">
        <authorList>
            <person name="Luo Y.-C."/>
            <person name="Nicholds J."/>
            <person name="Mortimer T."/>
            <person name="Maboni G."/>
        </authorList>
    </citation>
    <scope>NUCLEOTIDE SEQUENCE</scope>
    <source>
        <strain evidence="1">144863</strain>
    </source>
</reference>
<proteinExistence type="predicted"/>
<name>A0AB39ENV9_9BURK</name>
<accession>A0AB39ENV9</accession>
<gene>
    <name evidence="1" type="ORF">ABRY94_11950</name>
</gene>
<sequence length="73" mass="8289">MSNPHRKAARAKRQGRYVPPAGLFDFLESYDHDDLPDGAWQAMIEDGVKAYNKEFGAHIDPFDGFMAYVEAKK</sequence>
<dbReference type="RefSeq" id="WP_368655439.1">
    <property type="nucleotide sequence ID" value="NZ_CP158262.1"/>
</dbReference>
<evidence type="ECO:0000313" key="1">
    <source>
        <dbReference type="EMBL" id="XDJ68779.1"/>
    </source>
</evidence>